<evidence type="ECO:0000313" key="2">
    <source>
        <dbReference type="Proteomes" id="UP000501914"/>
    </source>
</evidence>
<reference evidence="1 2" key="1">
    <citation type="submission" date="2020-02" db="EMBL/GenBank/DDBJ databases">
        <title>Genome sequencing, annotation and comparative genomic analysis of Bacillus tequilensis EA-CB0015, an effective biological control agent against Pseudocercospora fijiensis in banana plants.</title>
        <authorList>
            <person name="Cuellar-Gaviria T.Z."/>
            <person name="Ju K.-S."/>
            <person name="Villegas-Escobar V."/>
        </authorList>
    </citation>
    <scope>NUCLEOTIDE SEQUENCE [LARGE SCALE GENOMIC DNA]</scope>
    <source>
        <strain evidence="1 2">EA-CB0015</strain>
    </source>
</reference>
<dbReference type="KEGG" id="bteq:G4P54_02045"/>
<accession>A0A6H0WJ67</accession>
<dbReference type="RefSeq" id="WP_024714538.1">
    <property type="nucleotide sequence ID" value="NZ_CP048852.1"/>
</dbReference>
<dbReference type="OrthoDB" id="2889637at2"/>
<dbReference type="EMBL" id="CP048852">
    <property type="protein sequence ID" value="QIW78705.1"/>
    <property type="molecule type" value="Genomic_DNA"/>
</dbReference>
<dbReference type="Proteomes" id="UP000501914">
    <property type="component" value="Chromosome"/>
</dbReference>
<protein>
    <submittedName>
        <fullName evidence="1">Uncharacterized protein</fullName>
    </submittedName>
</protein>
<organism evidence="1 2">
    <name type="scientific">Bacillus tequilensis</name>
    <dbReference type="NCBI Taxonomy" id="227866"/>
    <lineage>
        <taxon>Bacteria</taxon>
        <taxon>Bacillati</taxon>
        <taxon>Bacillota</taxon>
        <taxon>Bacilli</taxon>
        <taxon>Bacillales</taxon>
        <taxon>Bacillaceae</taxon>
        <taxon>Bacillus</taxon>
    </lineage>
</organism>
<name>A0A6H0WJ67_9BACI</name>
<dbReference type="AlphaFoldDB" id="A0A6H0WJ67"/>
<evidence type="ECO:0000313" key="1">
    <source>
        <dbReference type="EMBL" id="QIW78705.1"/>
    </source>
</evidence>
<gene>
    <name evidence="1" type="ORF">G4P54_02045</name>
</gene>
<dbReference type="Pfam" id="PF26310">
    <property type="entry name" value="YczF"/>
    <property type="match status" value="1"/>
</dbReference>
<keyword evidence="2" id="KW-1185">Reference proteome</keyword>
<proteinExistence type="predicted"/>
<dbReference type="InterPro" id="IPR058725">
    <property type="entry name" value="YczF"/>
</dbReference>
<sequence length="73" mass="8300">MKILGVTGVILICLLTISVFLDMLQGFSLTKAVYNNMSSFKMTTFAEWVVLLFFGLVLVREIYVIHKSKKKNP</sequence>